<evidence type="ECO:0000256" key="3">
    <source>
        <dbReference type="ARBA" id="ARBA00004496"/>
    </source>
</evidence>
<keyword evidence="6" id="KW-0539">Nucleus</keyword>
<organism evidence="8 9">
    <name type="scientific">Rhynocoris fuscipes</name>
    <dbReference type="NCBI Taxonomy" id="488301"/>
    <lineage>
        <taxon>Eukaryota</taxon>
        <taxon>Metazoa</taxon>
        <taxon>Ecdysozoa</taxon>
        <taxon>Arthropoda</taxon>
        <taxon>Hexapoda</taxon>
        <taxon>Insecta</taxon>
        <taxon>Pterygota</taxon>
        <taxon>Neoptera</taxon>
        <taxon>Paraneoptera</taxon>
        <taxon>Hemiptera</taxon>
        <taxon>Heteroptera</taxon>
        <taxon>Panheteroptera</taxon>
        <taxon>Cimicomorpha</taxon>
        <taxon>Reduviidae</taxon>
        <taxon>Harpactorinae</taxon>
        <taxon>Harpactorini</taxon>
        <taxon>Rhynocoris</taxon>
    </lineage>
</organism>
<dbReference type="EMBL" id="JAPXFL010000009">
    <property type="protein sequence ID" value="KAK9502081.1"/>
    <property type="molecule type" value="Genomic_DNA"/>
</dbReference>
<dbReference type="Pfam" id="PF12372">
    <property type="entry name" value="Htt_N-HEAT"/>
    <property type="match status" value="1"/>
</dbReference>
<evidence type="ECO:0000313" key="8">
    <source>
        <dbReference type="EMBL" id="KAK9502081.1"/>
    </source>
</evidence>
<dbReference type="Proteomes" id="UP001461498">
    <property type="component" value="Unassembled WGS sequence"/>
</dbReference>
<dbReference type="InterPro" id="IPR048413">
    <property type="entry name" value="Htt_C-HEAT_rpt"/>
</dbReference>
<dbReference type="PANTHER" id="PTHR10170">
    <property type="entry name" value="HUNTINGTON DISEASE PROTEIN"/>
    <property type="match status" value="1"/>
</dbReference>
<name>A0AAW1CUD2_9HEMI</name>
<comment type="subcellular location">
    <subcellularLocation>
        <location evidence="3">Cytoplasm</location>
    </subcellularLocation>
    <subcellularLocation>
        <location evidence="2">Nucleus</location>
    </subcellularLocation>
</comment>
<dbReference type="Pfam" id="PF20926">
    <property type="entry name" value="Htt_N-HEAT_1"/>
    <property type="match status" value="1"/>
</dbReference>
<evidence type="ECO:0000256" key="1">
    <source>
        <dbReference type="ARBA" id="ARBA00002907"/>
    </source>
</evidence>
<dbReference type="InterPro" id="IPR048412">
    <property type="entry name" value="Htt_bridge"/>
</dbReference>
<accession>A0AAW1CUD2</accession>
<evidence type="ECO:0000313" key="9">
    <source>
        <dbReference type="Proteomes" id="UP001461498"/>
    </source>
</evidence>
<dbReference type="SUPFAM" id="SSF48371">
    <property type="entry name" value="ARM repeat"/>
    <property type="match status" value="2"/>
</dbReference>
<evidence type="ECO:0000256" key="4">
    <source>
        <dbReference type="ARBA" id="ARBA00007153"/>
    </source>
</evidence>
<feature type="compositionally biased region" description="Polar residues" evidence="7">
    <location>
        <begin position="920"/>
        <end position="930"/>
    </location>
</feature>
<dbReference type="Pfam" id="PF20927">
    <property type="entry name" value="Htt_C-HEAT"/>
    <property type="match status" value="2"/>
</dbReference>
<evidence type="ECO:0008006" key="10">
    <source>
        <dbReference type="Google" id="ProtNLM"/>
    </source>
</evidence>
<keyword evidence="9" id="KW-1185">Reference proteome</keyword>
<feature type="region of interest" description="Disordered" evidence="7">
    <location>
        <begin position="413"/>
        <end position="438"/>
    </location>
</feature>
<dbReference type="InterPro" id="IPR028426">
    <property type="entry name" value="Huntingtin_fam"/>
</dbReference>
<sequence length="2717" mass="308843">MSALEKLVKALEALKILHTSSTASEESMRSKEKISLCVLVADMICSLETRTDQSFPYLLSYSMETLFKMCDDQDSNIRMIADECLNRIIRNHMDSNIGKVNLELHKEIKRNGSARSLRAALWRFAELAHMIRPQKGKPYMQSLVGSIVQIASRDEESVLETLATSIPKIMAALGCFMSDTEVKELLQVFMKNIHSENTFLRRTAASSILGVCLNCPKSQAFIVHTLSSLLDLVVPVKDNQSTFTILGVLNCIRSLLGHLDNDGKETFLRGSFGVKKKDLRQAVLSLDSIIQVFELCLHWTHHCDHNVVTAALETLNELLSSPPPKLLPILLSTTGLGRSRINVVSITSGLRMSSRTLSELSVATTLPPLEDPLHLLEAEEVPPTTNLTQWLQENGVNQSASSLSPGQSLFTPAISPSVPFDSTQDYQETESEASEDTSLILKSERSALSPEPDLFPARNSPSPPPSQVHHVMIWDIGTITDSGESPLVYCARRLVSAFLIPQCSNTRVSVRTLAMSCLTQVLRLSPKIFFAQVDKKGASTPDGFSKISDVLCFSTHNDPQLRGLIRILIGNLISSMYHQNIMSEQLWCESENLNLNKLTEILMQGLDDDSSVCVRHSLTALNLCLTDILESSDFRLSLPVLEKLITLVNNPYWLVKVKLVELLSSIPYQSVHYATGSNNVQTRILRNVILVLLGNEDNRVRKTTAKGIVKLVQNLYFPTDYIKSDVLFARCAKIQKEVYSNILAKQKGEITNGNNNMIENTLGRIITILTETLLVSSSKHLSFGCIEALSLLSEEYPSSDYIIGWMCSTSSLNQDQNKTFFSSGIFPYIVSILTSSSIALDLESHQWLLKLAGNLYFGIISQLKDNQPNQKSIDTKLDHIADELLVHVMRLTAIFVRVMTDENLQSKSSGPSPLRRKSSRASSPTKITSVTDKDVKEEKKRILGQYTNNPHCGKIHDIISSAYSNYKLTLDRAASEKFLSLVHETLNCFEQLLTPGSLIDSSNIAEELLPYLRVTFILDSTATIRVVNQLMKSLFEHSLIPPSPPVTTKEETSVEEQLDKLREDKKSRSHFYEELSWPLVQLSNHFRQGHRNRNNDLTKEQESPVPPQKCDRVALAQRIKLFEGIVIQSLKEYTTTNNVKLQVQVLALLTQLVQLKVNYCLLDSDQIFIQFVKNQFEYLEAGQIHNAELLIPQIFKFLVHLSNEKNHTKPVISVPEVIQLCDGLMASGQNPVTHCIPALMPVVEHVFLINPTVPTSGDPKELETQREVVLAMLVRLAEYPQVLDILYKVMKEGWRWEEHWKKWYRQTVDTILPLLAEGKLLVNDFATLHALLSLNSTFTAPLNSILVLLFNHQQEGQSLFHWISMITTMMMSVCMYEEESVLLQLEEMNLYVREEGDDPLKVNTVSKTLPPQFLLAKLILRVILTTVTHLKTLIVSHNEEENVNAMQKTFATFLLCCDYMFRGTYEKITKSFKTLLETTADLNEINESFLEISNKCPSLTIRWTHIMMALNLNIKYWLPISNNKQYSDNVALNMQLVKHGNILFYCDCLAKQPNDTEALQWFLKNYIEHVIWNCYETPVNALLCSVFHLETSSKFLIDSVTNCVSFSQPVFAHRLLVTLEFIHSKYTGQVLKLVAYTLVEHRNIAIARLAIAFCSRTIEYMLTLDKASVMLQLPVEDFTALVTKVKNNKHFKRQIGLLSLLDKLGEQFYNVSREFETSKSVNANEIRSINIDKTWLLNQIRERCAKSTETDGRKCARLLSKIDEEDLESIITSENFDVSILQHCFPLGAHLSLQKKGLIKDNFFENLVPLFTSARSVLLNKITTVCESLPSEYQTYKLNVVNPENKEYLLKMHNIFVKFDFKNCIIPLVNGLTNFLLSFNNVLSNNESMANLLPKKYWLNVTRFGLLCAELINWLLSTTELNIARHWPSTTLSLLECAAVVLNFDLLSSLLTMEQIASICDSLLNLHKSLTGKDIPIKEIKFDSEEKNIEADSSLDTSIKMASLISWIEQQSFRELEMPVKIQNCMKNIIISMGRHENINWLCRIPVEVWQFPLNSETPPPIPIHLLHDTDILYQIVYRIKLLGWTGRHQFEETWVCLLSALSPNPDIDNTDQEEISAIMQANSLAIDGITWLVLSTLARKTDNLNNQVLLHVPRLNSEKIFRIKNWKRLVEMNKILCWKIKRANNDCGLNLMRVDKRPNLERVDDNGSKYGFGQISVAYLQAHIKSQEEEENKYFLLDYSATPSHEIDIRSCLQFVLDLYGQWILPNSGITLNLQLSMVKSILCLSDMFNERIHFEWMLNTFLDILRSPQQHDDEIIHQYLVIGTAKAIAVLDIYVGDKCEKVLKLIEYALRSSFAPLRSSGIHSLLYLLQNLEGIKKPESSELQKLNQFEFRQKILQISVDYINKNFVEEVVSDNEEPLLLIALVMYILECFPKELSSNQNIIKTLSYLVKSPPNRMVYQAIIQGLERLILIGDNNDLNEHIIRLASERFSHRDPNISLPALQLLIACIYSEKNENPVEENIDSEQPSRTMEMMERATALFDKIRKGYPIEVEVICEILPCILSDFFSASDILTKVIGEFLSPNQPHKKDMAGMVFQVFTQACTENQLPLLQDWVVHSLNNFTHNVPTVTAVWSLCCFFICASANPWLKAIFPHVQSRIRQCDFEDRELLCLAALNFYNQLNADQKTTFLQSFEEICCDQKHLFSSPFSEIISCV</sequence>
<dbReference type="InterPro" id="IPR048411">
    <property type="entry name" value="Htt_N_HEAT_rpt-1"/>
</dbReference>
<keyword evidence="5" id="KW-0963">Cytoplasm</keyword>
<dbReference type="InterPro" id="IPR024613">
    <property type="entry name" value="Huntingtin_N_HEAT_rpt-2"/>
</dbReference>
<comment type="similarity">
    <text evidence="4">Belongs to the huntingtin family.</text>
</comment>
<dbReference type="GO" id="GO:0005737">
    <property type="term" value="C:cytoplasm"/>
    <property type="evidence" value="ECO:0007669"/>
    <property type="project" value="UniProtKB-SubCell"/>
</dbReference>
<proteinExistence type="inferred from homology"/>
<dbReference type="Gene3D" id="1.25.10.10">
    <property type="entry name" value="Leucine-rich Repeat Variant"/>
    <property type="match status" value="2"/>
</dbReference>
<comment type="function">
    <text evidence="1">May play a role in microtubule-mediated transport or vesicle function.</text>
</comment>
<evidence type="ECO:0000256" key="5">
    <source>
        <dbReference type="ARBA" id="ARBA00022490"/>
    </source>
</evidence>
<gene>
    <name evidence="8" type="ORF">O3M35_012683</name>
</gene>
<evidence type="ECO:0000256" key="6">
    <source>
        <dbReference type="ARBA" id="ARBA00023242"/>
    </source>
</evidence>
<dbReference type="GO" id="GO:0005634">
    <property type="term" value="C:nucleus"/>
    <property type="evidence" value="ECO:0007669"/>
    <property type="project" value="UniProtKB-SubCell"/>
</dbReference>
<dbReference type="PANTHER" id="PTHR10170:SF10">
    <property type="entry name" value="HUNTINGTIN"/>
    <property type="match status" value="1"/>
</dbReference>
<comment type="caution">
    <text evidence="8">The sequence shown here is derived from an EMBL/GenBank/DDBJ whole genome shotgun (WGS) entry which is preliminary data.</text>
</comment>
<evidence type="ECO:0000256" key="7">
    <source>
        <dbReference type="SAM" id="MobiDB-lite"/>
    </source>
</evidence>
<dbReference type="Pfam" id="PF20925">
    <property type="entry name" value="Htt_bridge"/>
    <property type="match status" value="1"/>
</dbReference>
<reference evidence="8 9" key="1">
    <citation type="submission" date="2022-12" db="EMBL/GenBank/DDBJ databases">
        <title>Chromosome-level genome assembly of true bugs.</title>
        <authorList>
            <person name="Ma L."/>
            <person name="Li H."/>
        </authorList>
    </citation>
    <scope>NUCLEOTIDE SEQUENCE [LARGE SCALE GENOMIC DNA]</scope>
    <source>
        <strain evidence="8">Lab_2022b</strain>
    </source>
</reference>
<dbReference type="InterPro" id="IPR011989">
    <property type="entry name" value="ARM-like"/>
</dbReference>
<evidence type="ECO:0000256" key="2">
    <source>
        <dbReference type="ARBA" id="ARBA00004123"/>
    </source>
</evidence>
<protein>
    <recommendedName>
        <fullName evidence="10">Huntingtin</fullName>
    </recommendedName>
</protein>
<dbReference type="InterPro" id="IPR016024">
    <property type="entry name" value="ARM-type_fold"/>
</dbReference>
<feature type="region of interest" description="Disordered" evidence="7">
    <location>
        <begin position="904"/>
        <end position="933"/>
    </location>
</feature>